<accession>A0A251SDW1</accession>
<protein>
    <submittedName>
        <fullName evidence="2">Uncharacterized protein</fullName>
    </submittedName>
</protein>
<dbReference type="PANTHER" id="PTHR34792">
    <property type="entry name" value="OS02G0121500 PROTEIN"/>
    <property type="match status" value="1"/>
</dbReference>
<dbReference type="Proteomes" id="UP000215914">
    <property type="component" value="Chromosome 14"/>
</dbReference>
<name>A0A251SDW1_HELAN</name>
<reference evidence="3" key="1">
    <citation type="journal article" date="2017" name="Nature">
        <title>The sunflower genome provides insights into oil metabolism, flowering and Asterid evolution.</title>
        <authorList>
            <person name="Badouin H."/>
            <person name="Gouzy J."/>
            <person name="Grassa C.J."/>
            <person name="Murat F."/>
            <person name="Staton S.E."/>
            <person name="Cottret L."/>
            <person name="Lelandais-Briere C."/>
            <person name="Owens G.L."/>
            <person name="Carrere S."/>
            <person name="Mayjonade B."/>
            <person name="Legrand L."/>
            <person name="Gill N."/>
            <person name="Kane N.C."/>
            <person name="Bowers J.E."/>
            <person name="Hubner S."/>
            <person name="Bellec A."/>
            <person name="Berard A."/>
            <person name="Berges H."/>
            <person name="Blanchet N."/>
            <person name="Boniface M.C."/>
            <person name="Brunel D."/>
            <person name="Catrice O."/>
            <person name="Chaidir N."/>
            <person name="Claudel C."/>
            <person name="Donnadieu C."/>
            <person name="Faraut T."/>
            <person name="Fievet G."/>
            <person name="Helmstetter N."/>
            <person name="King M."/>
            <person name="Knapp S.J."/>
            <person name="Lai Z."/>
            <person name="Le Paslier M.C."/>
            <person name="Lippi Y."/>
            <person name="Lorenzon L."/>
            <person name="Mandel J.R."/>
            <person name="Marage G."/>
            <person name="Marchand G."/>
            <person name="Marquand E."/>
            <person name="Bret-Mestries E."/>
            <person name="Morien E."/>
            <person name="Nambeesan S."/>
            <person name="Nguyen T."/>
            <person name="Pegot-Espagnet P."/>
            <person name="Pouilly N."/>
            <person name="Raftis F."/>
            <person name="Sallet E."/>
            <person name="Schiex T."/>
            <person name="Thomas J."/>
            <person name="Vandecasteele C."/>
            <person name="Vares D."/>
            <person name="Vear F."/>
            <person name="Vautrin S."/>
            <person name="Crespi M."/>
            <person name="Mangin B."/>
            <person name="Burke J.M."/>
            <person name="Salse J."/>
            <person name="Munos S."/>
            <person name="Vincourt P."/>
            <person name="Rieseberg L.H."/>
            <person name="Langlade N.B."/>
        </authorList>
    </citation>
    <scope>NUCLEOTIDE SEQUENCE [LARGE SCALE GENOMIC DNA]</scope>
    <source>
        <strain evidence="3">cv. SF193</strain>
    </source>
</reference>
<dbReference type="AlphaFoldDB" id="A0A251SDW1"/>
<gene>
    <name evidence="2" type="ORF">HannXRQ_Chr14g0430031</name>
</gene>
<sequence length="384" mass="42585">MPPSLIPISSQFHKSPLIALKFQEKQGSFEVNLFHLILHFSNKLLNFFGNNLIIDDFAEMRKGSTRFPDVMRQTGGGRIGISHKPSKKVKTLRSVAGVDKLPKKLVDNGYTVNLVTVPRKSRSVPSAVLNKRYSDPSSPSRTNAISRCQMPSTDGSSKKAKLDPDEQHSIMKIEEEAVAGLLALAANAKTNEVKLNKISEVSASKTEDEFQKYAQIHDLNESDVKKDSKDVTVGNESRKRCASHVYICQIIKNLKNAKGKMVISHEEAKTVTTPETFMNLSTGINLNEAIPVSKNTFGSQPSGCGVQTYFGNPYCDPSQWSRPVFPNQQMWMNPFMYKALKSGSYVQASLHNVLGPKHYPSSGYDENGAMFRVDSPLTLKLSLQ</sequence>
<feature type="region of interest" description="Disordered" evidence="1">
    <location>
        <begin position="125"/>
        <end position="163"/>
    </location>
</feature>
<dbReference type="InParanoid" id="A0A251SDW1"/>
<organism evidence="2 3">
    <name type="scientific">Helianthus annuus</name>
    <name type="common">Common sunflower</name>
    <dbReference type="NCBI Taxonomy" id="4232"/>
    <lineage>
        <taxon>Eukaryota</taxon>
        <taxon>Viridiplantae</taxon>
        <taxon>Streptophyta</taxon>
        <taxon>Embryophyta</taxon>
        <taxon>Tracheophyta</taxon>
        <taxon>Spermatophyta</taxon>
        <taxon>Magnoliopsida</taxon>
        <taxon>eudicotyledons</taxon>
        <taxon>Gunneridae</taxon>
        <taxon>Pentapetalae</taxon>
        <taxon>asterids</taxon>
        <taxon>campanulids</taxon>
        <taxon>Asterales</taxon>
        <taxon>Asteraceae</taxon>
        <taxon>Asteroideae</taxon>
        <taxon>Heliantheae alliance</taxon>
        <taxon>Heliantheae</taxon>
        <taxon>Helianthus</taxon>
    </lineage>
</organism>
<evidence type="ECO:0000313" key="3">
    <source>
        <dbReference type="Proteomes" id="UP000215914"/>
    </source>
</evidence>
<evidence type="ECO:0000313" key="2">
    <source>
        <dbReference type="EMBL" id="OTF97027.1"/>
    </source>
</evidence>
<dbReference type="PANTHER" id="PTHR34792:SF1">
    <property type="entry name" value="OS02G0121500 PROTEIN"/>
    <property type="match status" value="1"/>
</dbReference>
<dbReference type="InterPro" id="IPR040305">
    <property type="entry name" value="At1g75730-like"/>
</dbReference>
<proteinExistence type="predicted"/>
<dbReference type="OMA" id="RIGISHK"/>
<evidence type="ECO:0000256" key="1">
    <source>
        <dbReference type="SAM" id="MobiDB-lite"/>
    </source>
</evidence>
<dbReference type="EMBL" id="CM007903">
    <property type="protein sequence ID" value="OTF97027.1"/>
    <property type="molecule type" value="Genomic_DNA"/>
</dbReference>
<feature type="compositionally biased region" description="Polar residues" evidence="1">
    <location>
        <begin position="135"/>
        <end position="155"/>
    </location>
</feature>
<keyword evidence="3" id="KW-1185">Reference proteome</keyword>